<organism evidence="2 3">
    <name type="scientific">Brachionus calyciflorus</name>
    <dbReference type="NCBI Taxonomy" id="104777"/>
    <lineage>
        <taxon>Eukaryota</taxon>
        <taxon>Metazoa</taxon>
        <taxon>Spiralia</taxon>
        <taxon>Gnathifera</taxon>
        <taxon>Rotifera</taxon>
        <taxon>Eurotatoria</taxon>
        <taxon>Monogononta</taxon>
        <taxon>Pseudotrocha</taxon>
        <taxon>Ploima</taxon>
        <taxon>Brachionidae</taxon>
        <taxon>Brachionus</taxon>
    </lineage>
</organism>
<dbReference type="AlphaFoldDB" id="A0A813N2T2"/>
<dbReference type="Pfam" id="PF10213">
    <property type="entry name" value="MRP-S28"/>
    <property type="match status" value="1"/>
</dbReference>
<dbReference type="GO" id="GO:0005763">
    <property type="term" value="C:mitochondrial small ribosomal subunit"/>
    <property type="evidence" value="ECO:0007669"/>
    <property type="project" value="TreeGrafter"/>
</dbReference>
<evidence type="ECO:0000313" key="3">
    <source>
        <dbReference type="Proteomes" id="UP000663879"/>
    </source>
</evidence>
<dbReference type="GO" id="GO:0032543">
    <property type="term" value="P:mitochondrial translation"/>
    <property type="evidence" value="ECO:0007669"/>
    <property type="project" value="InterPro"/>
</dbReference>
<evidence type="ECO:0000259" key="1">
    <source>
        <dbReference type="Pfam" id="PF10213"/>
    </source>
</evidence>
<dbReference type="Proteomes" id="UP000663879">
    <property type="component" value="Unassembled WGS sequence"/>
</dbReference>
<dbReference type="GO" id="GO:0003735">
    <property type="term" value="F:structural constituent of ribosome"/>
    <property type="evidence" value="ECO:0007669"/>
    <property type="project" value="InterPro"/>
</dbReference>
<sequence length="366" mass="43112">MSLVSKFSRAQSSIFTINTCVVNTFFSSHLNTKFYSTESAENADERPAKKERVFFREQDEVDGFKVFDVYMNKKKDERSFDQRVKRTYPRVQRDRFARYNRMPIDQDWTNVWPTASPFKQTAVPLPVRQGFVKNMIENDGLPPEKYANVELIKIPNFLHLTPPHIKKQCGAIKKFCTPWPKELKTDEDCEKNFPIEITTSTYIYDGPSVRDDRARVVKLQIKLSSLNLDKRSNDKLIKLAEDRYDPATDTLTLITDRCPYRRQNEDYANYLLTTLYYESKQCEDWESEITEDDMRTFEWEKSKSKENILNTIRNIEKIEDETQAVNLKQVKTYQNNLSKIFNEGETDTNILQYKQSVLNLLKIKTA</sequence>
<feature type="domain" description="Small ribosomal subunit protein mS35 mitochondrial conserved" evidence="1">
    <location>
        <begin position="211"/>
        <end position="292"/>
    </location>
</feature>
<gene>
    <name evidence="2" type="ORF">OXX778_LOCUS2869</name>
</gene>
<dbReference type="InterPro" id="IPR039848">
    <property type="entry name" value="Ribosomal_mS35_mt"/>
</dbReference>
<evidence type="ECO:0000313" key="2">
    <source>
        <dbReference type="EMBL" id="CAF0731471.1"/>
    </source>
</evidence>
<dbReference type="OrthoDB" id="283424at2759"/>
<keyword evidence="3" id="KW-1185">Reference proteome</keyword>
<protein>
    <recommendedName>
        <fullName evidence="1">Small ribosomal subunit protein mS35 mitochondrial conserved domain-containing protein</fullName>
    </recommendedName>
</protein>
<name>A0A813N2T2_9BILA</name>
<dbReference type="PANTHER" id="PTHR13490:SF0">
    <property type="entry name" value="SMALL RIBOSOMAL SUBUNIT PROTEIN MS35"/>
    <property type="match status" value="1"/>
</dbReference>
<proteinExistence type="predicted"/>
<dbReference type="EMBL" id="CAJNOC010000238">
    <property type="protein sequence ID" value="CAF0731471.1"/>
    <property type="molecule type" value="Genomic_DNA"/>
</dbReference>
<accession>A0A813N2T2</accession>
<dbReference type="PANTHER" id="PTHR13490">
    <property type="entry name" value="MITOCHONDRIAL 28S RIBOSOMAL PROTEIN S28"/>
    <property type="match status" value="1"/>
</dbReference>
<dbReference type="InterPro" id="IPR019349">
    <property type="entry name" value="Ribosomal_mS35_mit"/>
</dbReference>
<reference evidence="2" key="1">
    <citation type="submission" date="2021-02" db="EMBL/GenBank/DDBJ databases">
        <authorList>
            <person name="Nowell W R."/>
        </authorList>
    </citation>
    <scope>NUCLEOTIDE SEQUENCE</scope>
    <source>
        <strain evidence="2">Ploen Becks lab</strain>
    </source>
</reference>
<comment type="caution">
    <text evidence="2">The sequence shown here is derived from an EMBL/GenBank/DDBJ whole genome shotgun (WGS) entry which is preliminary data.</text>
</comment>